<evidence type="ECO:0000313" key="1">
    <source>
        <dbReference type="EMBL" id="CAG6522485.1"/>
    </source>
</evidence>
<name>A0A8D8E0Q5_CULPI</name>
<sequence length="129" mass="14675">MSCSARCLSRPGFVILIERSHILQLMLRENVYPSKMALSPASHSPTGTSVFCVRNRSVVLIIFSKYSTVFKSTAEYISEKEISFWVRLAISQLSRYSSCLAACTIFVKIYKINKKSLKYLNQTVQTVKH</sequence>
<dbReference type="AlphaFoldDB" id="A0A8D8E0Q5"/>
<dbReference type="EMBL" id="HBUE01185650">
    <property type="protein sequence ID" value="CAG6522485.1"/>
    <property type="molecule type" value="Transcribed_RNA"/>
</dbReference>
<reference evidence="1" key="1">
    <citation type="submission" date="2021-05" db="EMBL/GenBank/DDBJ databases">
        <authorList>
            <person name="Alioto T."/>
            <person name="Alioto T."/>
            <person name="Gomez Garrido J."/>
        </authorList>
    </citation>
    <scope>NUCLEOTIDE SEQUENCE</scope>
</reference>
<organism evidence="1">
    <name type="scientific">Culex pipiens</name>
    <name type="common">House mosquito</name>
    <dbReference type="NCBI Taxonomy" id="7175"/>
    <lineage>
        <taxon>Eukaryota</taxon>
        <taxon>Metazoa</taxon>
        <taxon>Ecdysozoa</taxon>
        <taxon>Arthropoda</taxon>
        <taxon>Hexapoda</taxon>
        <taxon>Insecta</taxon>
        <taxon>Pterygota</taxon>
        <taxon>Neoptera</taxon>
        <taxon>Endopterygota</taxon>
        <taxon>Diptera</taxon>
        <taxon>Nematocera</taxon>
        <taxon>Culicoidea</taxon>
        <taxon>Culicidae</taxon>
        <taxon>Culicinae</taxon>
        <taxon>Culicini</taxon>
        <taxon>Culex</taxon>
        <taxon>Culex</taxon>
    </lineage>
</organism>
<accession>A0A8D8E0Q5</accession>
<dbReference type="EMBL" id="HBUE01291344">
    <property type="protein sequence ID" value="CAG6574102.1"/>
    <property type="molecule type" value="Transcribed_RNA"/>
</dbReference>
<protein>
    <submittedName>
        <fullName evidence="1">(northern house mosquito) hypothetical protein</fullName>
    </submittedName>
</protein>
<proteinExistence type="predicted"/>